<dbReference type="AlphaFoldDB" id="A0A426Z6A1"/>
<protein>
    <submittedName>
        <fullName evidence="1">Uncharacterized protein</fullName>
    </submittedName>
</protein>
<dbReference type="EMBL" id="AMZH03008173">
    <property type="protein sequence ID" value="RRT59518.1"/>
    <property type="molecule type" value="Genomic_DNA"/>
</dbReference>
<reference evidence="1 2" key="1">
    <citation type="journal article" date="2014" name="Agronomy (Basel)">
        <title>A Draft Genome Sequence for Ensete ventricosum, the Drought-Tolerant Tree Against Hunger.</title>
        <authorList>
            <person name="Harrison J."/>
            <person name="Moore K.A."/>
            <person name="Paszkiewicz K."/>
            <person name="Jones T."/>
            <person name="Grant M."/>
            <person name="Ambacheew D."/>
            <person name="Muzemil S."/>
            <person name="Studholme D.J."/>
        </authorList>
    </citation>
    <scope>NUCLEOTIDE SEQUENCE [LARGE SCALE GENOMIC DNA]</scope>
</reference>
<proteinExistence type="predicted"/>
<comment type="caution">
    <text evidence="1">The sequence shown here is derived from an EMBL/GenBank/DDBJ whole genome shotgun (WGS) entry which is preliminary data.</text>
</comment>
<dbReference type="PANTHER" id="PTHR37611:SF4">
    <property type="entry name" value="OS06G0538400 PROTEIN"/>
    <property type="match status" value="1"/>
</dbReference>
<dbReference type="Proteomes" id="UP000287651">
    <property type="component" value="Unassembled WGS sequence"/>
</dbReference>
<gene>
    <name evidence="1" type="ORF">B296_00036273</name>
</gene>
<accession>A0A426Z6A1</accession>
<evidence type="ECO:0000313" key="2">
    <source>
        <dbReference type="Proteomes" id="UP000287651"/>
    </source>
</evidence>
<dbReference type="PANTHER" id="PTHR37611">
    <property type="entry name" value="VIRUS-SPECIFIC-SIGNALING-PATHWAY REGULATED PROTEIN-RELATED"/>
    <property type="match status" value="1"/>
</dbReference>
<name>A0A426Z6A1_ENSVE</name>
<organism evidence="1 2">
    <name type="scientific">Ensete ventricosum</name>
    <name type="common">Abyssinian banana</name>
    <name type="synonym">Musa ensete</name>
    <dbReference type="NCBI Taxonomy" id="4639"/>
    <lineage>
        <taxon>Eukaryota</taxon>
        <taxon>Viridiplantae</taxon>
        <taxon>Streptophyta</taxon>
        <taxon>Embryophyta</taxon>
        <taxon>Tracheophyta</taxon>
        <taxon>Spermatophyta</taxon>
        <taxon>Magnoliopsida</taxon>
        <taxon>Liliopsida</taxon>
        <taxon>Zingiberales</taxon>
        <taxon>Musaceae</taxon>
        <taxon>Ensete</taxon>
    </lineage>
</organism>
<evidence type="ECO:0000313" key="1">
    <source>
        <dbReference type="EMBL" id="RRT59518.1"/>
    </source>
</evidence>
<sequence length="206" mass="22717">MATELGARRFIHVSVKLPMMLALETLPAHHYIWHRRPGRVVIIISSSILCDPCASMEAAAGDQLWDDEDLDVLTELDGALLMELLDEQRGEDGDDDNKLGLAAEISAAGPVMGSSSEDVLLESSGHQEYYEDCRLDDVLSGLGSHGFWAATESAAMEAPCGDMVDWYVDEYMDDQIGMVGYGEARDHTNLYYSGDTSVEQYTSLWE</sequence>